<dbReference type="SUPFAM" id="SSF64158">
    <property type="entry name" value="2,3-Bisphosphoglycerate-independent phosphoglycerate mutase, substrate-binding domain"/>
    <property type="match status" value="1"/>
</dbReference>
<comment type="catalytic activity">
    <reaction evidence="1 9">
        <text>(2R)-2-phosphoglycerate = (2R)-3-phosphoglycerate</text>
        <dbReference type="Rhea" id="RHEA:15901"/>
        <dbReference type="ChEBI" id="CHEBI:58272"/>
        <dbReference type="ChEBI" id="CHEBI:58289"/>
        <dbReference type="EC" id="5.4.2.12"/>
    </reaction>
</comment>
<feature type="binding site" evidence="9 13">
    <location>
        <position position="446"/>
    </location>
    <ligand>
        <name>Mn(2+)</name>
        <dbReference type="ChEBI" id="CHEBI:29035"/>
        <label>2</label>
    </ligand>
</feature>
<evidence type="ECO:0000256" key="2">
    <source>
        <dbReference type="ARBA" id="ARBA00002315"/>
    </source>
</evidence>
<dbReference type="InterPro" id="IPR017850">
    <property type="entry name" value="Alkaline_phosphatase_core_sf"/>
</dbReference>
<dbReference type="InterPro" id="IPR011258">
    <property type="entry name" value="BPG-indep_PGM_N"/>
</dbReference>
<evidence type="ECO:0000256" key="4">
    <source>
        <dbReference type="ARBA" id="ARBA00008819"/>
    </source>
</evidence>
<evidence type="ECO:0000256" key="5">
    <source>
        <dbReference type="ARBA" id="ARBA00022723"/>
    </source>
</evidence>
<feature type="binding site" evidence="9 12">
    <location>
        <begin position="265"/>
        <end position="268"/>
    </location>
    <ligand>
        <name>substrate</name>
    </ligand>
</feature>
<dbReference type="GO" id="GO:0030145">
    <property type="term" value="F:manganese ion binding"/>
    <property type="evidence" value="ECO:0007669"/>
    <property type="project" value="UniProtKB-UniRule"/>
</dbReference>
<dbReference type="CDD" id="cd16010">
    <property type="entry name" value="iPGM"/>
    <property type="match status" value="1"/>
</dbReference>
<comment type="subunit">
    <text evidence="9">Monomer.</text>
</comment>
<dbReference type="FunFam" id="3.40.1450.10:FF:000002">
    <property type="entry name" value="2,3-bisphosphoglycerate-independent phosphoglycerate mutase"/>
    <property type="match status" value="1"/>
</dbReference>
<feature type="binding site" evidence="9 13">
    <location>
        <position position="409"/>
    </location>
    <ligand>
        <name>Mn(2+)</name>
        <dbReference type="ChEBI" id="CHEBI:29035"/>
        <label>1</label>
    </ligand>
</feature>
<evidence type="ECO:0000259" key="15">
    <source>
        <dbReference type="Pfam" id="PF06415"/>
    </source>
</evidence>
<comment type="similarity">
    <text evidence="4 9">Belongs to the BPG-independent phosphoglycerate mutase family.</text>
</comment>
<feature type="active site" description="Phosphoserine intermediate" evidence="9 11">
    <location>
        <position position="65"/>
    </location>
</feature>
<evidence type="ECO:0000256" key="12">
    <source>
        <dbReference type="PIRSR" id="PIRSR001492-2"/>
    </source>
</evidence>
<evidence type="ECO:0000256" key="1">
    <source>
        <dbReference type="ARBA" id="ARBA00000370"/>
    </source>
</evidence>
<evidence type="ECO:0000313" key="16">
    <source>
        <dbReference type="EMBL" id="PIY63352.1"/>
    </source>
</evidence>
<feature type="domain" description="BPG-independent PGAM N-terminal" evidence="15">
    <location>
        <begin position="85"/>
        <end position="302"/>
    </location>
</feature>
<evidence type="ECO:0000256" key="9">
    <source>
        <dbReference type="HAMAP-Rule" id="MF_01038"/>
    </source>
</evidence>
<dbReference type="EMBL" id="PFLC01000007">
    <property type="protein sequence ID" value="PIY63352.1"/>
    <property type="molecule type" value="Genomic_DNA"/>
</dbReference>
<dbReference type="Gene3D" id="3.40.720.10">
    <property type="entry name" value="Alkaline Phosphatase, subunit A"/>
    <property type="match status" value="1"/>
</dbReference>
<gene>
    <name evidence="9" type="primary">gpmI</name>
    <name evidence="16" type="ORF">COY93_00340</name>
</gene>
<dbReference type="GO" id="GO:0005829">
    <property type="term" value="C:cytosol"/>
    <property type="evidence" value="ECO:0007669"/>
    <property type="project" value="TreeGrafter"/>
</dbReference>
<evidence type="ECO:0000256" key="7">
    <source>
        <dbReference type="ARBA" id="ARBA00023211"/>
    </source>
</evidence>
<evidence type="ECO:0000256" key="3">
    <source>
        <dbReference type="ARBA" id="ARBA00004798"/>
    </source>
</evidence>
<dbReference type="AlphaFoldDB" id="A0A2M7QB17"/>
<evidence type="ECO:0000256" key="11">
    <source>
        <dbReference type="PIRSR" id="PIRSR001492-1"/>
    </source>
</evidence>
<dbReference type="GO" id="GO:0004619">
    <property type="term" value="F:phosphoglycerate mutase activity"/>
    <property type="evidence" value="ECO:0007669"/>
    <property type="project" value="UniProtKB-UniRule"/>
</dbReference>
<feature type="binding site" evidence="9 12">
    <location>
        <position position="126"/>
    </location>
    <ligand>
        <name>substrate</name>
    </ligand>
</feature>
<dbReference type="InterPro" id="IPR036646">
    <property type="entry name" value="PGAM_B_sf"/>
</dbReference>
<accession>A0A2M7QB17</accession>
<feature type="binding site" evidence="9 13">
    <location>
        <position position="465"/>
    </location>
    <ligand>
        <name>Mn(2+)</name>
        <dbReference type="ChEBI" id="CHEBI:29035"/>
        <label>1</label>
    </ligand>
</feature>
<dbReference type="Gene3D" id="3.40.1450.10">
    <property type="entry name" value="BPG-independent phosphoglycerate mutase, domain B"/>
    <property type="match status" value="1"/>
</dbReference>
<comment type="cofactor">
    <cofactor evidence="9">
        <name>Mn(2+)</name>
        <dbReference type="ChEBI" id="CHEBI:29035"/>
    </cofactor>
    <text evidence="9">Binds 2 manganese ions per subunit.</text>
</comment>
<evidence type="ECO:0000256" key="13">
    <source>
        <dbReference type="PIRSR" id="PIRSR001492-3"/>
    </source>
</evidence>
<dbReference type="InterPro" id="IPR005995">
    <property type="entry name" value="Pgm_bpd_ind"/>
</dbReference>
<feature type="binding site" evidence="9 13">
    <location>
        <position position="65"/>
    </location>
    <ligand>
        <name>Mn(2+)</name>
        <dbReference type="ChEBI" id="CHEBI:29035"/>
        <label>2</label>
    </ligand>
</feature>
<comment type="caution">
    <text evidence="16">The sequence shown here is derived from an EMBL/GenBank/DDBJ whole genome shotgun (WGS) entry which is preliminary data.</text>
</comment>
<dbReference type="SUPFAM" id="SSF53649">
    <property type="entry name" value="Alkaline phosphatase-like"/>
    <property type="match status" value="1"/>
</dbReference>
<dbReference type="GO" id="GO:0006096">
    <property type="term" value="P:glycolytic process"/>
    <property type="evidence" value="ECO:0007669"/>
    <property type="project" value="UniProtKB-UniRule"/>
</dbReference>
<comment type="function">
    <text evidence="2 9">Catalyzes the interconversion of 2-phosphoglycerate and 3-phosphoglycerate.</text>
</comment>
<feature type="binding site" evidence="9 13">
    <location>
        <position position="15"/>
    </location>
    <ligand>
        <name>Mn(2+)</name>
        <dbReference type="ChEBI" id="CHEBI:29035"/>
        <label>2</label>
    </ligand>
</feature>
<feature type="binding site" evidence="9 12">
    <location>
        <position position="194"/>
    </location>
    <ligand>
        <name>substrate</name>
    </ligand>
</feature>
<feature type="binding site" evidence="9 12">
    <location>
        <position position="338"/>
    </location>
    <ligand>
        <name>substrate</name>
    </ligand>
</feature>
<proteinExistence type="inferred from homology"/>
<keyword evidence="7 9" id="KW-0464">Manganese</keyword>
<dbReference type="InterPro" id="IPR006124">
    <property type="entry name" value="Metalloenzyme"/>
</dbReference>
<comment type="pathway">
    <text evidence="3 9">Carbohydrate degradation; glycolysis; pyruvate from D-glyceraldehyde 3-phosphate: step 3/5.</text>
</comment>
<evidence type="ECO:0000313" key="17">
    <source>
        <dbReference type="Proteomes" id="UP000230973"/>
    </source>
</evidence>
<evidence type="ECO:0000259" key="14">
    <source>
        <dbReference type="Pfam" id="PF01676"/>
    </source>
</evidence>
<dbReference type="EC" id="5.4.2.12" evidence="9 10"/>
<name>A0A2M7QB17_9BACT</name>
<feature type="binding site" evidence="9 12">
    <location>
        <position position="188"/>
    </location>
    <ligand>
        <name>substrate</name>
    </ligand>
</feature>
<dbReference type="Pfam" id="PF06415">
    <property type="entry name" value="iPGM_N"/>
    <property type="match status" value="1"/>
</dbReference>
<dbReference type="PANTHER" id="PTHR31637">
    <property type="entry name" value="2,3-BISPHOSPHOGLYCERATE-INDEPENDENT PHOSPHOGLYCERATE MUTASE"/>
    <property type="match status" value="1"/>
</dbReference>
<feature type="binding site" evidence="9 12">
    <location>
        <begin position="156"/>
        <end position="157"/>
    </location>
    <ligand>
        <name>substrate</name>
    </ligand>
</feature>
<evidence type="ECO:0000256" key="8">
    <source>
        <dbReference type="ARBA" id="ARBA00023235"/>
    </source>
</evidence>
<keyword evidence="8 9" id="KW-0413">Isomerase</keyword>
<dbReference type="NCBIfam" id="TIGR01307">
    <property type="entry name" value="pgm_bpd_ind"/>
    <property type="match status" value="1"/>
</dbReference>
<evidence type="ECO:0000256" key="10">
    <source>
        <dbReference type="NCBIfam" id="TIGR01307"/>
    </source>
</evidence>
<feature type="domain" description="Metalloenzyme" evidence="14">
    <location>
        <begin position="7"/>
        <end position="519"/>
    </location>
</feature>
<keyword evidence="5 9" id="KW-0479">Metal-binding</keyword>
<dbReference type="HAMAP" id="MF_01038">
    <property type="entry name" value="GpmI"/>
    <property type="match status" value="1"/>
</dbReference>
<evidence type="ECO:0000256" key="6">
    <source>
        <dbReference type="ARBA" id="ARBA00023152"/>
    </source>
</evidence>
<dbReference type="UniPathway" id="UPA00109">
    <property type="reaction ID" value="UER00186"/>
</dbReference>
<dbReference type="PANTHER" id="PTHR31637:SF0">
    <property type="entry name" value="2,3-BISPHOSPHOGLYCERATE-INDEPENDENT PHOSPHOGLYCERATE MUTASE"/>
    <property type="match status" value="1"/>
</dbReference>
<feature type="binding site" evidence="9 13">
    <location>
        <position position="447"/>
    </location>
    <ligand>
        <name>Mn(2+)</name>
        <dbReference type="ChEBI" id="CHEBI:29035"/>
        <label>2</label>
    </ligand>
</feature>
<dbReference type="PIRSF" id="PIRSF001492">
    <property type="entry name" value="IPGAM"/>
    <property type="match status" value="1"/>
</dbReference>
<dbReference type="Pfam" id="PF01676">
    <property type="entry name" value="Metalloenzyme"/>
    <property type="match status" value="1"/>
</dbReference>
<reference evidence="17" key="1">
    <citation type="submission" date="2017-09" db="EMBL/GenBank/DDBJ databases">
        <title>Depth-based differentiation of microbial function through sediment-hosted aquifers and enrichment of novel symbionts in the deep terrestrial subsurface.</title>
        <authorList>
            <person name="Probst A.J."/>
            <person name="Ladd B."/>
            <person name="Jarett J.K."/>
            <person name="Geller-Mcgrath D.E."/>
            <person name="Sieber C.M.K."/>
            <person name="Emerson J.B."/>
            <person name="Anantharaman K."/>
            <person name="Thomas B.C."/>
            <person name="Malmstrom R."/>
            <person name="Stieglmeier M."/>
            <person name="Klingl A."/>
            <person name="Woyke T."/>
            <person name="Ryan C.M."/>
            <person name="Banfield J.F."/>
        </authorList>
    </citation>
    <scope>NUCLEOTIDE SEQUENCE [LARGE SCALE GENOMIC DNA]</scope>
</reference>
<protein>
    <recommendedName>
        <fullName evidence="9 10">2,3-bisphosphoglycerate-independent phosphoglycerate mutase</fullName>
        <shortName evidence="9">BPG-independent PGAM</shortName>
        <shortName evidence="9">Phosphoglyceromutase</shortName>
        <shortName evidence="9">iPGM</shortName>
        <ecNumber evidence="9 10">5.4.2.12</ecNumber>
    </recommendedName>
</protein>
<dbReference type="Proteomes" id="UP000230973">
    <property type="component" value="Unassembled WGS sequence"/>
</dbReference>
<sequence length="529" mass="57263">MADDRPKPVVLLILDGWGVAQAGPGNPIAAADTPYLDEIVSSFPTVTVHASGEAVGLSWGEMGNSEVGHLTIGAGRVFYQTFPRINLSIQNGGFFENEVFLAAAEHVKKNGKTLHVMGILSPGNVHGSDKHIQALLDFAKRQELSDVVVHVFTDGRDTKFNSGVDFVRQLQDKMSELGIGRIGSVSGRFYAMDRDNRWDRVEKAYNAVVGQSVERTCEDPVRALEDSYVAEVYDEEFVPTVVVGKDGQPVGPVRDGDAVIFANFRPDRARQITNAFVDPSFSKFERRQLEGLFFGTMAEYEKGLPTKVAFPPETIDVCLAQAISVAGLKQLHIAETEKYAHVTFFLNGKKEEEFPGETRVIIPSPRVSSYDQAPGMSTVKITERILQEIEKGEFDVIISNFANADMVGHTGNFEATKSGCETIDQCVGRIVNAVLPRGGVVVITADHGNGEEVLNLQTGDMVKEHSTNPVPFIVIGERWRGQSAPGGGEGVGGDLSLMTPVGMLADTAPTVLKILGIEKPEGMTGSSLI</sequence>
<keyword evidence="6 9" id="KW-0324">Glycolysis</keyword>
<dbReference type="GO" id="GO:0006007">
    <property type="term" value="P:glucose catabolic process"/>
    <property type="evidence" value="ECO:0007669"/>
    <property type="project" value="InterPro"/>
</dbReference>
<organism evidence="16 17">
    <name type="scientific">Candidatus Uhrbacteria bacterium CG_4_10_14_0_8_um_filter_58_22</name>
    <dbReference type="NCBI Taxonomy" id="1975029"/>
    <lineage>
        <taxon>Bacteria</taxon>
        <taxon>Candidatus Uhriibacteriota</taxon>
    </lineage>
</organism>
<feature type="binding site" evidence="9 13">
    <location>
        <position position="405"/>
    </location>
    <ligand>
        <name>Mn(2+)</name>
        <dbReference type="ChEBI" id="CHEBI:29035"/>
        <label>1</label>
    </ligand>
</feature>